<dbReference type="RefSeq" id="WP_125071972.1">
    <property type="nucleotide sequence ID" value="NZ_QWZQ01000014.1"/>
</dbReference>
<sequence>MAFLYRYGKYVEWGSAVVIVLAMVAWQLQLLNRRLAGVLVVIGFVAYWSVVLPRILNEQNR</sequence>
<keyword evidence="1" id="KW-0472">Membrane</keyword>
<reference evidence="2 3" key="1">
    <citation type="submission" date="2018-08" db="EMBL/GenBank/DDBJ databases">
        <title>Genome Lactobacillus garii FI11369.</title>
        <authorList>
            <person name="Diaz M."/>
            <person name="Narbad A."/>
        </authorList>
    </citation>
    <scope>NUCLEOTIDE SEQUENCE [LARGE SCALE GENOMIC DNA]</scope>
    <source>
        <strain evidence="2 3">FI11369</strain>
    </source>
</reference>
<organism evidence="2 3">
    <name type="scientific">Lactiplantibacillus garii</name>
    <dbReference type="NCBI Taxonomy" id="2306423"/>
    <lineage>
        <taxon>Bacteria</taxon>
        <taxon>Bacillati</taxon>
        <taxon>Bacillota</taxon>
        <taxon>Bacilli</taxon>
        <taxon>Lactobacillales</taxon>
        <taxon>Lactobacillaceae</taxon>
        <taxon>Lactiplantibacillus</taxon>
    </lineage>
</organism>
<keyword evidence="3" id="KW-1185">Reference proteome</keyword>
<feature type="transmembrane region" description="Helical" evidence="1">
    <location>
        <begin position="35"/>
        <end position="56"/>
    </location>
</feature>
<protein>
    <submittedName>
        <fullName evidence="2">Uncharacterized protein</fullName>
    </submittedName>
</protein>
<name>A0A3R8L1R9_9LACO</name>
<evidence type="ECO:0000313" key="2">
    <source>
        <dbReference type="EMBL" id="RRK10804.1"/>
    </source>
</evidence>
<keyword evidence="1" id="KW-1133">Transmembrane helix</keyword>
<evidence type="ECO:0000256" key="1">
    <source>
        <dbReference type="SAM" id="Phobius"/>
    </source>
</evidence>
<feature type="transmembrane region" description="Helical" evidence="1">
    <location>
        <begin position="12"/>
        <end position="29"/>
    </location>
</feature>
<comment type="caution">
    <text evidence="2">The sequence shown here is derived from an EMBL/GenBank/DDBJ whole genome shotgun (WGS) entry which is preliminary data.</text>
</comment>
<dbReference type="Proteomes" id="UP000283633">
    <property type="component" value="Unassembled WGS sequence"/>
</dbReference>
<evidence type="ECO:0000313" key="3">
    <source>
        <dbReference type="Proteomes" id="UP000283633"/>
    </source>
</evidence>
<proteinExistence type="predicted"/>
<gene>
    <name evidence="2" type="ORF">D1831_05730</name>
</gene>
<dbReference type="AlphaFoldDB" id="A0A3R8L1R9"/>
<dbReference type="OrthoDB" id="2309417at2"/>
<keyword evidence="1" id="KW-0812">Transmembrane</keyword>
<accession>A0A3R8L1R9</accession>
<dbReference type="EMBL" id="QWZQ01000014">
    <property type="protein sequence ID" value="RRK10804.1"/>
    <property type="molecule type" value="Genomic_DNA"/>
</dbReference>